<evidence type="ECO:0000313" key="4">
    <source>
        <dbReference type="EMBL" id="GAA3358787.1"/>
    </source>
</evidence>
<dbReference type="RefSeq" id="WP_344927486.1">
    <property type="nucleotide sequence ID" value="NZ_BAAAYK010000038.1"/>
</dbReference>
<protein>
    <submittedName>
        <fullName evidence="4">Alpha/beta fold hydrolase</fullName>
    </submittedName>
</protein>
<feature type="region of interest" description="Disordered" evidence="2">
    <location>
        <begin position="1"/>
        <end position="20"/>
    </location>
</feature>
<dbReference type="PANTHER" id="PTHR43798:SF31">
    <property type="entry name" value="AB HYDROLASE SUPERFAMILY PROTEIN YCLE"/>
    <property type="match status" value="1"/>
</dbReference>
<evidence type="ECO:0000259" key="3">
    <source>
        <dbReference type="Pfam" id="PF12697"/>
    </source>
</evidence>
<accession>A0ABP6RPS3</accession>
<organism evidence="4 5">
    <name type="scientific">Saccharopolyspora gregorii</name>
    <dbReference type="NCBI Taxonomy" id="33914"/>
    <lineage>
        <taxon>Bacteria</taxon>
        <taxon>Bacillati</taxon>
        <taxon>Actinomycetota</taxon>
        <taxon>Actinomycetes</taxon>
        <taxon>Pseudonocardiales</taxon>
        <taxon>Pseudonocardiaceae</taxon>
        <taxon>Saccharopolyspora</taxon>
    </lineage>
</organism>
<dbReference type="InterPro" id="IPR000073">
    <property type="entry name" value="AB_hydrolase_1"/>
</dbReference>
<dbReference type="SUPFAM" id="SSF53474">
    <property type="entry name" value="alpha/beta-Hydrolases"/>
    <property type="match status" value="1"/>
</dbReference>
<sequence>MPVEDDRGAPPPFGDVGTGEPVVLVTGSGAGGSTWHLQVPALVAAGYRVLTPDHREHSAGGADDLVADLVRLIERVRLGPCRLVGTSLGAHVVQELLLARPDLARQAVLLATRGRADALRAAMVAAERELLASGVVLPPGYAAVQRALQFLSPATLNDDVRLTDWLDLFEAFPPARATELVDVAADRLDAYRAIRVPTLVIGFGDDLIAPPHLGREVAAAIPGARYVEIADCAHYGYLERPEAVNSALLDFFAPPSAGRTPPR</sequence>
<dbReference type="Gene3D" id="3.40.50.1820">
    <property type="entry name" value="alpha/beta hydrolase"/>
    <property type="match status" value="1"/>
</dbReference>
<dbReference type="Pfam" id="PF12697">
    <property type="entry name" value="Abhydrolase_6"/>
    <property type="match status" value="1"/>
</dbReference>
<dbReference type="EMBL" id="BAAAYK010000038">
    <property type="protein sequence ID" value="GAA3358787.1"/>
    <property type="molecule type" value="Genomic_DNA"/>
</dbReference>
<feature type="domain" description="AB hydrolase-1" evidence="3">
    <location>
        <begin position="22"/>
        <end position="246"/>
    </location>
</feature>
<dbReference type="InterPro" id="IPR029058">
    <property type="entry name" value="AB_hydrolase_fold"/>
</dbReference>
<keyword evidence="1 4" id="KW-0378">Hydrolase</keyword>
<evidence type="ECO:0000256" key="2">
    <source>
        <dbReference type="SAM" id="MobiDB-lite"/>
    </source>
</evidence>
<dbReference type="InterPro" id="IPR050266">
    <property type="entry name" value="AB_hydrolase_sf"/>
</dbReference>
<comment type="caution">
    <text evidence="4">The sequence shown here is derived from an EMBL/GenBank/DDBJ whole genome shotgun (WGS) entry which is preliminary data.</text>
</comment>
<proteinExistence type="predicted"/>
<evidence type="ECO:0000256" key="1">
    <source>
        <dbReference type="ARBA" id="ARBA00022801"/>
    </source>
</evidence>
<keyword evidence="5" id="KW-1185">Reference proteome</keyword>
<reference evidence="5" key="1">
    <citation type="journal article" date="2019" name="Int. J. Syst. Evol. Microbiol.">
        <title>The Global Catalogue of Microorganisms (GCM) 10K type strain sequencing project: providing services to taxonomists for standard genome sequencing and annotation.</title>
        <authorList>
            <consortium name="The Broad Institute Genomics Platform"/>
            <consortium name="The Broad Institute Genome Sequencing Center for Infectious Disease"/>
            <person name="Wu L."/>
            <person name="Ma J."/>
        </authorList>
    </citation>
    <scope>NUCLEOTIDE SEQUENCE [LARGE SCALE GENOMIC DNA]</scope>
    <source>
        <strain evidence="5">JCM 9687</strain>
    </source>
</reference>
<dbReference type="GO" id="GO:0016787">
    <property type="term" value="F:hydrolase activity"/>
    <property type="evidence" value="ECO:0007669"/>
    <property type="project" value="UniProtKB-KW"/>
</dbReference>
<evidence type="ECO:0000313" key="5">
    <source>
        <dbReference type="Proteomes" id="UP001500483"/>
    </source>
</evidence>
<name>A0ABP6RPS3_9PSEU</name>
<dbReference type="Proteomes" id="UP001500483">
    <property type="component" value="Unassembled WGS sequence"/>
</dbReference>
<gene>
    <name evidence="4" type="ORF">GCM10020366_32200</name>
</gene>
<dbReference type="PANTHER" id="PTHR43798">
    <property type="entry name" value="MONOACYLGLYCEROL LIPASE"/>
    <property type="match status" value="1"/>
</dbReference>